<dbReference type="InterPro" id="IPR036709">
    <property type="entry name" value="Autotransporte_beta_dom_sf"/>
</dbReference>
<evidence type="ECO:0000313" key="3">
    <source>
        <dbReference type="EMBL" id="SCB50628.1"/>
    </source>
</evidence>
<dbReference type="SUPFAM" id="SSF103515">
    <property type="entry name" value="Autotransporter"/>
    <property type="match status" value="1"/>
</dbReference>
<dbReference type="SMART" id="SM00869">
    <property type="entry name" value="Autotransporter"/>
    <property type="match status" value="1"/>
</dbReference>
<feature type="domain" description="Autotransporter" evidence="2">
    <location>
        <begin position="1108"/>
        <end position="1389"/>
    </location>
</feature>
<accession>A0A1C3XEF6</accession>
<reference evidence="4" key="1">
    <citation type="submission" date="2016-08" db="EMBL/GenBank/DDBJ databases">
        <authorList>
            <person name="Varghese N."/>
            <person name="Submissions Spin"/>
        </authorList>
    </citation>
    <scope>NUCLEOTIDE SEQUENCE [LARGE SCALE GENOMIC DNA]</scope>
    <source>
        <strain evidence="4">ERR11</strain>
    </source>
</reference>
<evidence type="ECO:0000256" key="1">
    <source>
        <dbReference type="SAM" id="MobiDB-lite"/>
    </source>
</evidence>
<sequence>MAISLRRSLIAAKPDWFRPACELDALPAPPGAREFHSPLFDCAEFWLSCSVAFLRRIVRASRLRSRAAAACFIVPLTFAAAIVLEDAARADGGAGSQGSPSGGVGGLDNPTGAGGTGGNATNNSGGGGGGAGVTGGLGGAGNTNGGNGGQGGAHGYFDVGAGLPASASTGSNGADGFDGAPGGGGGGGGGAGGYGAVITTSGVLGTLNVNVIGGAGGNGGMGTNVFRGGEAGTGGIGLDVTSGASTTLAIGSGITVQGGDGGIGGVGGSFGSGNGGAGGAGITGAGLTIINAGTIRKGAGGAGGLSGGGAAGLVGADGNAITFTGGTNILEIRFGSSITGKVVAFSSADTFRLGGSTNASFDVSGLGAQYQGFGIFAKTGTSTWTLTGTPGTATPWTISAGTLAAGAGTNVFGSTSAITVNSPGTLDLAGFNQTIGSLTGNTGATVTNSAAAAATLTTNGAGNASTSYAGNITDTAVTGGAAAAGALHLVKNGTGTLTLSGATGSLTYHGDTTVNVGTLHITNSTFTNQQGSNLTVNNAGTYQIDHLLTNSGVILVNVGGVLNAIAGGITNNATGTITNNGQINDALNNAGTVTNNLSYNADVATNTGTITNASTGTWTGNVISNAGNATGIANNGIWIGNVVSSTGTINNSLTWTGTISNNAGGTFNNNAPGTVSGLVTNAGTGTNSGALNGGLLNTVGTFANTGTIGGVAVSGGTVTNSNIVSAGVSVSGAGIYTQTKGTTSGGLASTATVNANGGAINGGIAVNNGTFNVGGNVTTDNSFVTGGVAQLNVTGGNFTGITTLTNNSNNANGIVVAATRTLSATSLVNAAGATISNLGTITTNSTVNDGTITGAYAMAGGTLSGVGNTANLAVNGGIFAPGNGAAGSSMTVTGSLVLQAAATYLVQIDPGAASFANITGTATLNGATVNAVFANGSYVAKQYTILTAGHVNGPFSGPVNTNLPDGFKTALSYDATHAYLDLSLVFASNFGGLNGNQQAVGNTLINFFNSTGRIPLVFGALTPAGLTQISGETATGSQQTTFNAMNQFMGVMTDPFVAGRGEPISGGGSPNAYAEESLPDAARGATRSKGARDAYAAIYAKAPPIATVFEQRWSVWAVGFGGSQTTAGDTIAGSNSTRSNLAAGAVGADYRISANTLAGFALAGGGTSFSVNGSGSGRSDLFQAGAFVRHNAGPAYITGALAYGWQDITTDRTVTVAGVDRLRAQFRANAWSGRLEGGYRFVSQGFGWTPYAAGQFIAFELPAYAEQAIVGSNVFALAYNAKSVTDSRGEVGLRTDKSFGVQSGIFTLRGRAAWAHDFNPDRSIGATFQTLPGASFIVNGARQAGDAALVTGSAGMTWLNGWSAAATFEGEFSNVTRSYAGKGVVRYAW</sequence>
<dbReference type="Proteomes" id="UP000199184">
    <property type="component" value="Unassembled WGS sequence"/>
</dbReference>
<evidence type="ECO:0000313" key="4">
    <source>
        <dbReference type="Proteomes" id="UP000199184"/>
    </source>
</evidence>
<dbReference type="Pfam" id="PF03797">
    <property type="entry name" value="Autotransporter"/>
    <property type="match status" value="1"/>
</dbReference>
<feature type="region of interest" description="Disordered" evidence="1">
    <location>
        <begin position="90"/>
        <end position="126"/>
    </location>
</feature>
<name>A0A1C3XEF6_9BRAD</name>
<keyword evidence="4" id="KW-1185">Reference proteome</keyword>
<proteinExistence type="predicted"/>
<dbReference type="Gene3D" id="2.40.128.130">
    <property type="entry name" value="Autotransporter beta-domain"/>
    <property type="match status" value="1"/>
</dbReference>
<dbReference type="EMBL" id="FMAI01000014">
    <property type="protein sequence ID" value="SCB50628.1"/>
    <property type="molecule type" value="Genomic_DNA"/>
</dbReference>
<dbReference type="PROSITE" id="PS51208">
    <property type="entry name" value="AUTOTRANSPORTER"/>
    <property type="match status" value="1"/>
</dbReference>
<evidence type="ECO:0000259" key="2">
    <source>
        <dbReference type="PROSITE" id="PS51208"/>
    </source>
</evidence>
<gene>
    <name evidence="3" type="ORF">GA0061098_1014192</name>
</gene>
<feature type="compositionally biased region" description="Gly residues" evidence="1">
    <location>
        <begin position="92"/>
        <end position="126"/>
    </location>
</feature>
<dbReference type="InterPro" id="IPR005546">
    <property type="entry name" value="Autotransporte_beta"/>
</dbReference>
<protein>
    <submittedName>
        <fullName evidence="3">Uncharacterized conserved protein, contains a C-terminal beta-barrel porin domain</fullName>
    </submittedName>
</protein>
<organism evidence="3 4">
    <name type="scientific">Bradyrhizobium shewense</name>
    <dbReference type="NCBI Taxonomy" id="1761772"/>
    <lineage>
        <taxon>Bacteria</taxon>
        <taxon>Pseudomonadati</taxon>
        <taxon>Pseudomonadota</taxon>
        <taxon>Alphaproteobacteria</taxon>
        <taxon>Hyphomicrobiales</taxon>
        <taxon>Nitrobacteraceae</taxon>
        <taxon>Bradyrhizobium</taxon>
    </lineage>
</organism>